<evidence type="ECO:0000313" key="1">
    <source>
        <dbReference type="EMBL" id="QQG45416.1"/>
    </source>
</evidence>
<proteinExistence type="predicted"/>
<protein>
    <submittedName>
        <fullName evidence="1">Uncharacterized protein</fullName>
    </submittedName>
</protein>
<organism evidence="1 2">
    <name type="scientific">Candidatus Sungiibacteriota bacterium</name>
    <dbReference type="NCBI Taxonomy" id="2750080"/>
    <lineage>
        <taxon>Bacteria</taxon>
        <taxon>Candidatus Sungiibacteriota</taxon>
    </lineage>
</organism>
<accession>A0A7T5RJP5</accession>
<evidence type="ECO:0000313" key="2">
    <source>
        <dbReference type="Proteomes" id="UP000595618"/>
    </source>
</evidence>
<reference evidence="1 2" key="1">
    <citation type="submission" date="2020-07" db="EMBL/GenBank/DDBJ databases">
        <title>Huge and variable diversity of episymbiotic CPR bacteria and DPANN archaea in groundwater ecosystems.</title>
        <authorList>
            <person name="He C.Y."/>
            <person name="Keren R."/>
            <person name="Whittaker M."/>
            <person name="Farag I.F."/>
            <person name="Doudna J."/>
            <person name="Cate J.H.D."/>
            <person name="Banfield J.F."/>
        </authorList>
    </citation>
    <scope>NUCLEOTIDE SEQUENCE [LARGE SCALE GENOMIC DNA]</scope>
    <source>
        <strain evidence="1">NC_groundwater_541_Ag_S-0.1um_46_50</strain>
    </source>
</reference>
<name>A0A7T5RJP5_9BACT</name>
<sequence>MVPDDLKYEWYFFVRRGTPGSSKNYGYEDHPTTKFLRERGISGNVIPAGMEGEYKTYAEEFYKSRYERVEKPTFAPSYKEHKKEIILWIAHWPWSLAWTLIDDPIKRLLKFIYRKLARAYEEIARYAFRDVDKKLPPTTKIQ</sequence>
<dbReference type="AlphaFoldDB" id="A0A7T5RJP5"/>
<dbReference type="EMBL" id="CP066690">
    <property type="protein sequence ID" value="QQG45416.1"/>
    <property type="molecule type" value="Genomic_DNA"/>
</dbReference>
<gene>
    <name evidence="1" type="ORF">HYW89_00565</name>
</gene>
<dbReference type="Proteomes" id="UP000595618">
    <property type="component" value="Chromosome"/>
</dbReference>